<reference evidence="2 3" key="1">
    <citation type="journal article" date="2019" name="Int. J. Syst. Evol. Microbiol.">
        <title>The Global Catalogue of Microorganisms (GCM) 10K type strain sequencing project: providing services to taxonomists for standard genome sequencing and annotation.</title>
        <authorList>
            <consortium name="The Broad Institute Genomics Platform"/>
            <consortium name="The Broad Institute Genome Sequencing Center for Infectious Disease"/>
            <person name="Wu L."/>
            <person name="Ma J."/>
        </authorList>
    </citation>
    <scope>NUCLEOTIDE SEQUENCE [LARGE SCALE GENOMIC DNA]</scope>
    <source>
        <strain evidence="2 3">JCM 15421</strain>
    </source>
</reference>
<evidence type="ECO:0000313" key="3">
    <source>
        <dbReference type="Proteomes" id="UP001501523"/>
    </source>
</evidence>
<comment type="caution">
    <text evidence="2">The sequence shown here is derived from an EMBL/GenBank/DDBJ whole genome shotgun (WGS) entry which is preliminary data.</text>
</comment>
<proteinExistence type="predicted"/>
<evidence type="ECO:0000313" key="2">
    <source>
        <dbReference type="EMBL" id="GAA0717435.1"/>
    </source>
</evidence>
<feature type="transmembrane region" description="Helical" evidence="1">
    <location>
        <begin position="70"/>
        <end position="94"/>
    </location>
</feature>
<dbReference type="RefSeq" id="WP_343791491.1">
    <property type="nucleotide sequence ID" value="NZ_BAAAEU010000015.1"/>
</dbReference>
<keyword evidence="1" id="KW-0812">Transmembrane</keyword>
<keyword evidence="1" id="KW-0472">Membrane</keyword>
<evidence type="ECO:0000256" key="1">
    <source>
        <dbReference type="SAM" id="Phobius"/>
    </source>
</evidence>
<evidence type="ECO:0008006" key="4">
    <source>
        <dbReference type="Google" id="ProtNLM"/>
    </source>
</evidence>
<gene>
    <name evidence="2" type="ORF">GCM10009105_24450</name>
</gene>
<feature type="transmembrane region" description="Helical" evidence="1">
    <location>
        <begin position="6"/>
        <end position="27"/>
    </location>
</feature>
<name>A0ABN1IMH3_9GAMM</name>
<keyword evidence="1" id="KW-1133">Transmembrane helix</keyword>
<accession>A0ABN1IMH3</accession>
<sequence length="104" mass="11184">MNPHIETGLAFLLFLPWFAILGALYCMFPRQPRTALRGLADAAVLIAAAVLSIVAMRWGIGAAAGKGGHLWPQILATLLAYGVFMAVVCVALVVRSRLLRLQNP</sequence>
<dbReference type="Proteomes" id="UP001501523">
    <property type="component" value="Unassembled WGS sequence"/>
</dbReference>
<keyword evidence="3" id="KW-1185">Reference proteome</keyword>
<dbReference type="EMBL" id="BAAAEU010000015">
    <property type="protein sequence ID" value="GAA0717435.1"/>
    <property type="molecule type" value="Genomic_DNA"/>
</dbReference>
<organism evidence="2 3">
    <name type="scientific">Dokdonella soli</name>
    <dbReference type="NCBI Taxonomy" id="529810"/>
    <lineage>
        <taxon>Bacteria</taxon>
        <taxon>Pseudomonadati</taxon>
        <taxon>Pseudomonadota</taxon>
        <taxon>Gammaproteobacteria</taxon>
        <taxon>Lysobacterales</taxon>
        <taxon>Rhodanobacteraceae</taxon>
        <taxon>Dokdonella</taxon>
    </lineage>
</organism>
<feature type="transmembrane region" description="Helical" evidence="1">
    <location>
        <begin position="39"/>
        <end position="58"/>
    </location>
</feature>
<protein>
    <recommendedName>
        <fullName evidence="4">Transmembrane protein</fullName>
    </recommendedName>
</protein>